<gene>
    <name evidence="1" type="ORF">DPMN_166316</name>
</gene>
<reference evidence="1" key="1">
    <citation type="journal article" date="2019" name="bioRxiv">
        <title>The Genome of the Zebra Mussel, Dreissena polymorpha: A Resource for Invasive Species Research.</title>
        <authorList>
            <person name="McCartney M.A."/>
            <person name="Auch B."/>
            <person name="Kono T."/>
            <person name="Mallez S."/>
            <person name="Zhang Y."/>
            <person name="Obille A."/>
            <person name="Becker A."/>
            <person name="Abrahante J.E."/>
            <person name="Garbe J."/>
            <person name="Badalamenti J.P."/>
            <person name="Herman A."/>
            <person name="Mangelson H."/>
            <person name="Liachko I."/>
            <person name="Sullivan S."/>
            <person name="Sone E.D."/>
            <person name="Koren S."/>
            <person name="Silverstein K.A.T."/>
            <person name="Beckman K.B."/>
            <person name="Gohl D.M."/>
        </authorList>
    </citation>
    <scope>NUCLEOTIDE SEQUENCE</scope>
    <source>
        <strain evidence="1">Duluth1</strain>
        <tissue evidence="1">Whole animal</tissue>
    </source>
</reference>
<protein>
    <submittedName>
        <fullName evidence="1">Uncharacterized protein</fullName>
    </submittedName>
</protein>
<comment type="caution">
    <text evidence="1">The sequence shown here is derived from an EMBL/GenBank/DDBJ whole genome shotgun (WGS) entry which is preliminary data.</text>
</comment>
<name>A0A9D4EYE8_DREPO</name>
<accession>A0A9D4EYE8</accession>
<keyword evidence="2" id="KW-1185">Reference proteome</keyword>
<organism evidence="1 2">
    <name type="scientific">Dreissena polymorpha</name>
    <name type="common">Zebra mussel</name>
    <name type="synonym">Mytilus polymorpha</name>
    <dbReference type="NCBI Taxonomy" id="45954"/>
    <lineage>
        <taxon>Eukaryota</taxon>
        <taxon>Metazoa</taxon>
        <taxon>Spiralia</taxon>
        <taxon>Lophotrochozoa</taxon>
        <taxon>Mollusca</taxon>
        <taxon>Bivalvia</taxon>
        <taxon>Autobranchia</taxon>
        <taxon>Heteroconchia</taxon>
        <taxon>Euheterodonta</taxon>
        <taxon>Imparidentia</taxon>
        <taxon>Neoheterodontei</taxon>
        <taxon>Myida</taxon>
        <taxon>Dreissenoidea</taxon>
        <taxon>Dreissenidae</taxon>
        <taxon>Dreissena</taxon>
    </lineage>
</organism>
<dbReference type="Proteomes" id="UP000828390">
    <property type="component" value="Unassembled WGS sequence"/>
</dbReference>
<dbReference type="AlphaFoldDB" id="A0A9D4EYE8"/>
<dbReference type="EMBL" id="JAIWYP010000008">
    <property type="protein sequence ID" value="KAH3788183.1"/>
    <property type="molecule type" value="Genomic_DNA"/>
</dbReference>
<sequence length="203" mass="23733">MTLHPGDSCVNNWMLKAMAKDSGFLKHKTQAQKYWTINLSSRVLTSHVPTKFHEDWMLTRKTASPQKKALTRKTVPSFEAMFFNAPQRFGANRQTDQQTNRQTGQKQYVPHYYMLTRFYYSYCTQFAVMFKRTRTMFAPSGDMCRANVMKFHENLAKNKVSLFLVIYEKLAHPPGGHVFQWTGTNFQFSQDIIRTKLSSDQFS</sequence>
<evidence type="ECO:0000313" key="1">
    <source>
        <dbReference type="EMBL" id="KAH3788183.1"/>
    </source>
</evidence>
<proteinExistence type="predicted"/>
<reference evidence="1" key="2">
    <citation type="submission" date="2020-11" db="EMBL/GenBank/DDBJ databases">
        <authorList>
            <person name="McCartney M.A."/>
            <person name="Auch B."/>
            <person name="Kono T."/>
            <person name="Mallez S."/>
            <person name="Becker A."/>
            <person name="Gohl D.M."/>
            <person name="Silverstein K.A.T."/>
            <person name="Koren S."/>
            <person name="Bechman K.B."/>
            <person name="Herman A."/>
            <person name="Abrahante J.E."/>
            <person name="Garbe J."/>
        </authorList>
    </citation>
    <scope>NUCLEOTIDE SEQUENCE</scope>
    <source>
        <strain evidence="1">Duluth1</strain>
        <tissue evidence="1">Whole animal</tissue>
    </source>
</reference>
<evidence type="ECO:0000313" key="2">
    <source>
        <dbReference type="Proteomes" id="UP000828390"/>
    </source>
</evidence>